<dbReference type="EMBL" id="RJVU01046887">
    <property type="protein sequence ID" value="ROL44127.1"/>
    <property type="molecule type" value="Genomic_DNA"/>
</dbReference>
<protein>
    <submittedName>
        <fullName evidence="1">Uncharacterized protein</fullName>
    </submittedName>
</protein>
<comment type="caution">
    <text evidence="1">The sequence shown here is derived from an EMBL/GenBank/DDBJ whole genome shotgun (WGS) entry which is preliminary data.</text>
</comment>
<sequence>MFAVRTKITARDCKAKRYSSMEVPATSSNGERGRGGEVIWSLYATADERSRQQPEMKPGRCTTQTRSKWLGAPKSRDFRKRGFVYAIRTTDSKQKIRKASKQCFEIGHH</sequence>
<evidence type="ECO:0000313" key="1">
    <source>
        <dbReference type="EMBL" id="ROL44127.1"/>
    </source>
</evidence>
<dbReference type="Proteomes" id="UP000281406">
    <property type="component" value="Unassembled WGS sequence"/>
</dbReference>
<organism evidence="1 2">
    <name type="scientific">Anabarilius grahami</name>
    <name type="common">Kanglang fish</name>
    <name type="synonym">Barilius grahami</name>
    <dbReference type="NCBI Taxonomy" id="495550"/>
    <lineage>
        <taxon>Eukaryota</taxon>
        <taxon>Metazoa</taxon>
        <taxon>Chordata</taxon>
        <taxon>Craniata</taxon>
        <taxon>Vertebrata</taxon>
        <taxon>Euteleostomi</taxon>
        <taxon>Actinopterygii</taxon>
        <taxon>Neopterygii</taxon>
        <taxon>Teleostei</taxon>
        <taxon>Ostariophysi</taxon>
        <taxon>Cypriniformes</taxon>
        <taxon>Xenocyprididae</taxon>
        <taxon>Xenocypridinae</taxon>
        <taxon>Xenocypridinae incertae sedis</taxon>
        <taxon>Anabarilius</taxon>
    </lineage>
</organism>
<reference evidence="1 2" key="1">
    <citation type="submission" date="2018-10" db="EMBL/GenBank/DDBJ databases">
        <title>Genome assembly for a Yunnan-Guizhou Plateau 3E fish, Anabarilius grahami (Regan), and its evolutionary and genetic applications.</title>
        <authorList>
            <person name="Jiang W."/>
        </authorList>
    </citation>
    <scope>NUCLEOTIDE SEQUENCE [LARGE SCALE GENOMIC DNA]</scope>
    <source>
        <strain evidence="1">AG-KIZ</strain>
        <tissue evidence="1">Muscle</tissue>
    </source>
</reference>
<dbReference type="AlphaFoldDB" id="A0A3N0YD19"/>
<accession>A0A3N0YD19</accession>
<gene>
    <name evidence="1" type="ORF">DPX16_15620</name>
</gene>
<proteinExistence type="predicted"/>
<keyword evidence="2" id="KW-1185">Reference proteome</keyword>
<name>A0A3N0YD19_ANAGA</name>
<evidence type="ECO:0000313" key="2">
    <source>
        <dbReference type="Proteomes" id="UP000281406"/>
    </source>
</evidence>